<organism evidence="1 2">
    <name type="scientific">Ekhidna lutea</name>
    <dbReference type="NCBI Taxonomy" id="447679"/>
    <lineage>
        <taxon>Bacteria</taxon>
        <taxon>Pseudomonadati</taxon>
        <taxon>Bacteroidota</taxon>
        <taxon>Cytophagia</taxon>
        <taxon>Cytophagales</taxon>
        <taxon>Reichenbachiellaceae</taxon>
        <taxon>Ekhidna</taxon>
    </lineage>
</organism>
<sequence>MKKGFFRSKKGFSNQDVNFSVNAFLCQTKQEHDRKAKSL</sequence>
<reference evidence="1 2" key="1">
    <citation type="submission" date="2017-06" db="EMBL/GenBank/DDBJ databases">
        <authorList>
            <person name="Kim H.J."/>
            <person name="Triplett B.A."/>
        </authorList>
    </citation>
    <scope>NUCLEOTIDE SEQUENCE [LARGE SCALE GENOMIC DNA]</scope>
    <source>
        <strain evidence="1 2">DSM 19307</strain>
    </source>
</reference>
<name>A0A239EBD5_EKHLU</name>
<protein>
    <submittedName>
        <fullName evidence="1">Uncharacterized protein</fullName>
    </submittedName>
</protein>
<evidence type="ECO:0000313" key="2">
    <source>
        <dbReference type="Proteomes" id="UP000198393"/>
    </source>
</evidence>
<gene>
    <name evidence="1" type="ORF">SAMN05421640_0036</name>
</gene>
<keyword evidence="2" id="KW-1185">Reference proteome</keyword>
<accession>A0A239EBD5</accession>
<dbReference type="Proteomes" id="UP000198393">
    <property type="component" value="Unassembled WGS sequence"/>
</dbReference>
<evidence type="ECO:0000313" key="1">
    <source>
        <dbReference type="EMBL" id="SNS41234.1"/>
    </source>
</evidence>
<dbReference type="EMBL" id="FZPD01000001">
    <property type="protein sequence ID" value="SNS41234.1"/>
    <property type="molecule type" value="Genomic_DNA"/>
</dbReference>
<dbReference type="AlphaFoldDB" id="A0A239EBD5"/>
<proteinExistence type="predicted"/>